<proteinExistence type="predicted"/>
<accession>E1ST61</accession>
<dbReference type="InterPro" id="IPR008621">
    <property type="entry name" value="Cbb3-typ_cyt_oxidase_comp"/>
</dbReference>
<sequence length="54" mass="6236">MDYGTFHGFYTLFLMFAMIGVFAWAYSKKRKPSFDEAANLVFDDEDKAKGSIKE</sequence>
<dbReference type="GeneID" id="67182117"/>
<dbReference type="AlphaFoldDB" id="E1ST61"/>
<keyword evidence="1" id="KW-0472">Membrane</keyword>
<evidence type="ECO:0000313" key="3">
    <source>
        <dbReference type="Proteomes" id="UP000006683"/>
    </source>
</evidence>
<organism evidence="2 3">
    <name type="scientific">Ferrimonas balearica (strain DSM 9799 / CCM 4581 / KCTC 23876 / PAT)</name>
    <dbReference type="NCBI Taxonomy" id="550540"/>
    <lineage>
        <taxon>Bacteria</taxon>
        <taxon>Pseudomonadati</taxon>
        <taxon>Pseudomonadota</taxon>
        <taxon>Gammaproteobacteria</taxon>
        <taxon>Alteromonadales</taxon>
        <taxon>Ferrimonadaceae</taxon>
        <taxon>Ferrimonas</taxon>
    </lineage>
</organism>
<dbReference type="Pfam" id="PF05545">
    <property type="entry name" value="FixQ"/>
    <property type="match status" value="1"/>
</dbReference>
<dbReference type="EMBL" id="CP002209">
    <property type="protein sequence ID" value="ADN76108.1"/>
    <property type="molecule type" value="Genomic_DNA"/>
</dbReference>
<name>E1ST61_FERBD</name>
<gene>
    <name evidence="2" type="ordered locus">Fbal_1905</name>
</gene>
<keyword evidence="1" id="KW-1133">Transmembrane helix</keyword>
<keyword evidence="1" id="KW-0812">Transmembrane</keyword>
<dbReference type="CDD" id="cd01324">
    <property type="entry name" value="cbb3_Oxidase_CcoQ"/>
    <property type="match status" value="1"/>
</dbReference>
<dbReference type="eggNOG" id="COG4736">
    <property type="taxonomic scope" value="Bacteria"/>
</dbReference>
<dbReference type="RefSeq" id="WP_013345414.1">
    <property type="nucleotide sequence ID" value="NC_014541.1"/>
</dbReference>
<feature type="transmembrane region" description="Helical" evidence="1">
    <location>
        <begin position="6"/>
        <end position="26"/>
    </location>
</feature>
<protein>
    <submittedName>
        <fullName evidence="2">Cbb3-type cytochrome oxidase component</fullName>
    </submittedName>
</protein>
<dbReference type="HOGENOM" id="CLU_192294_2_2_6"/>
<dbReference type="STRING" id="550540.Fbal_1905"/>
<reference evidence="2 3" key="1">
    <citation type="journal article" date="2010" name="Stand. Genomic Sci.">
        <title>Complete genome sequence of Ferrimonas balearica type strain (PAT).</title>
        <authorList>
            <person name="Nolan M."/>
            <person name="Sikorski J."/>
            <person name="Davenport K."/>
            <person name="Lucas S."/>
            <person name="Glavina Del Rio T."/>
            <person name="Tice H."/>
            <person name="Cheng J."/>
            <person name="Goodwin L."/>
            <person name="Pitluck S."/>
            <person name="Liolios K."/>
            <person name="Ivanova N."/>
            <person name="Mavromatis K."/>
            <person name="Ovchinnikova G."/>
            <person name="Pati A."/>
            <person name="Chen A."/>
            <person name="Palaniappan K."/>
            <person name="Land M."/>
            <person name="Hauser L."/>
            <person name="Chang Y."/>
            <person name="Jeffries C."/>
            <person name="Tapia R."/>
            <person name="Brettin T."/>
            <person name="Detter J."/>
            <person name="Han C."/>
            <person name="Yasawong M."/>
            <person name="Rohde M."/>
            <person name="Tindall B."/>
            <person name="Goker M."/>
            <person name="Woyke T."/>
            <person name="Bristow J."/>
            <person name="Eisen J."/>
            <person name="Markowitz V."/>
            <person name="Hugenholtz P."/>
            <person name="Kyrpides N."/>
            <person name="Klenk H."/>
            <person name="Lapidus A."/>
        </authorList>
    </citation>
    <scope>NUCLEOTIDE SEQUENCE [LARGE SCALE GENOMIC DNA]</scope>
    <source>
        <strain evidence="3">DSM 9799 / CCM 4581 / KCTC 23876 / PAT</strain>
    </source>
</reference>
<evidence type="ECO:0000256" key="1">
    <source>
        <dbReference type="SAM" id="Phobius"/>
    </source>
</evidence>
<evidence type="ECO:0000313" key="2">
    <source>
        <dbReference type="EMBL" id="ADN76108.1"/>
    </source>
</evidence>
<dbReference type="OrthoDB" id="6402501at2"/>
<dbReference type="KEGG" id="fbl:Fbal_1905"/>
<dbReference type="Proteomes" id="UP000006683">
    <property type="component" value="Chromosome"/>
</dbReference>
<keyword evidence="3" id="KW-1185">Reference proteome</keyword>